<keyword evidence="5" id="KW-1185">Reference proteome</keyword>
<dbReference type="OrthoDB" id="4135024at2"/>
<comment type="caution">
    <text evidence="4">The sequence shown here is derived from an EMBL/GenBank/DDBJ whole genome shotgun (WGS) entry which is preliminary data.</text>
</comment>
<dbReference type="Pfam" id="PF13462">
    <property type="entry name" value="Thioredoxin_4"/>
    <property type="match status" value="1"/>
</dbReference>
<dbReference type="Gene3D" id="3.40.30.10">
    <property type="entry name" value="Glutaredoxin"/>
    <property type="match status" value="1"/>
</dbReference>
<feature type="compositionally biased region" description="Basic and acidic residues" evidence="1">
    <location>
        <begin position="11"/>
        <end position="24"/>
    </location>
</feature>
<dbReference type="AlphaFoldDB" id="A0A0F4JEV2"/>
<feature type="domain" description="Thioredoxin-like fold" evidence="3">
    <location>
        <begin position="88"/>
        <end position="248"/>
    </location>
</feature>
<keyword evidence="2" id="KW-0472">Membrane</keyword>
<reference evidence="4 5" key="1">
    <citation type="submission" date="2015-02" db="EMBL/GenBank/DDBJ databases">
        <authorList>
            <person name="Ju K.-S."/>
            <person name="Doroghazi J.R."/>
            <person name="Metcalf W."/>
        </authorList>
    </citation>
    <scope>NUCLEOTIDE SEQUENCE [LARGE SCALE GENOMIC DNA]</scope>
    <source>
        <strain evidence="4 5">NRRL ISP-5550</strain>
    </source>
</reference>
<dbReference type="PATRIC" id="fig|68223.7.peg.8163"/>
<keyword evidence="2" id="KW-0812">Transmembrane</keyword>
<name>A0A0F4JEV2_9ACTN</name>
<proteinExistence type="predicted"/>
<keyword evidence="2" id="KW-1133">Transmembrane helix</keyword>
<dbReference type="Proteomes" id="UP000033551">
    <property type="component" value="Unassembled WGS sequence"/>
</dbReference>
<sequence>MASGGRKKDQRRGARERLLAERETQERRRRLRGRLLVGGALAAALVIAAGVGIYASRSAGSGAGSEAGGKPFVRPAHTAGEDGVVVPYGREDAKDVVSVWLDPRCPFCAGVETGLGPTFKERAAAGDYRVEYHFATFLDGALGGKGSKRALNALGAAVNESPEKFMDYLQVLYGNHPEKESDDTFGSTATLLDLADRVPGLRNPGFDKAVKELTYMPWVDRVSKAFYGSGKKGTPVVEVNGKEVDVLTGKGLETVTPEAFGRLVAANPKP</sequence>
<evidence type="ECO:0000256" key="1">
    <source>
        <dbReference type="SAM" id="MobiDB-lite"/>
    </source>
</evidence>
<evidence type="ECO:0000259" key="3">
    <source>
        <dbReference type="Pfam" id="PF13462"/>
    </source>
</evidence>
<dbReference type="EMBL" id="JZWV01000491">
    <property type="protein sequence ID" value="KJY31481.1"/>
    <property type="molecule type" value="Genomic_DNA"/>
</dbReference>
<dbReference type="InterPro" id="IPR012336">
    <property type="entry name" value="Thioredoxin-like_fold"/>
</dbReference>
<feature type="region of interest" description="Disordered" evidence="1">
    <location>
        <begin position="1"/>
        <end position="24"/>
    </location>
</feature>
<protein>
    <recommendedName>
        <fullName evidence="3">Thioredoxin-like fold domain-containing protein</fullName>
    </recommendedName>
</protein>
<dbReference type="InterPro" id="IPR036249">
    <property type="entry name" value="Thioredoxin-like_sf"/>
</dbReference>
<gene>
    <name evidence="4" type="ORF">VR44_18080</name>
</gene>
<organism evidence="4 5">
    <name type="scientific">Streptomyces katrae</name>
    <dbReference type="NCBI Taxonomy" id="68223"/>
    <lineage>
        <taxon>Bacteria</taxon>
        <taxon>Bacillati</taxon>
        <taxon>Actinomycetota</taxon>
        <taxon>Actinomycetes</taxon>
        <taxon>Kitasatosporales</taxon>
        <taxon>Streptomycetaceae</taxon>
        <taxon>Streptomyces</taxon>
    </lineage>
</organism>
<evidence type="ECO:0000313" key="4">
    <source>
        <dbReference type="EMBL" id="KJY31481.1"/>
    </source>
</evidence>
<dbReference type="RefSeq" id="WP_045948554.1">
    <property type="nucleotide sequence ID" value="NZ_JZWV01000491.1"/>
</dbReference>
<evidence type="ECO:0000313" key="5">
    <source>
        <dbReference type="Proteomes" id="UP000033551"/>
    </source>
</evidence>
<dbReference type="STRING" id="68223.GCA_002028425_04150"/>
<evidence type="ECO:0000256" key="2">
    <source>
        <dbReference type="SAM" id="Phobius"/>
    </source>
</evidence>
<feature type="transmembrane region" description="Helical" evidence="2">
    <location>
        <begin position="35"/>
        <end position="55"/>
    </location>
</feature>
<dbReference type="SUPFAM" id="SSF52833">
    <property type="entry name" value="Thioredoxin-like"/>
    <property type="match status" value="1"/>
</dbReference>
<accession>A0A0F4JEV2</accession>
<dbReference type="CDD" id="cd02972">
    <property type="entry name" value="DsbA_family"/>
    <property type="match status" value="1"/>
</dbReference>